<proteinExistence type="predicted"/>
<keyword evidence="1" id="KW-0472">Membrane</keyword>
<organism evidence="2">
    <name type="scientific">hydrothermal vent metagenome</name>
    <dbReference type="NCBI Taxonomy" id="652676"/>
    <lineage>
        <taxon>unclassified sequences</taxon>
        <taxon>metagenomes</taxon>
        <taxon>ecological metagenomes</taxon>
    </lineage>
</organism>
<feature type="transmembrane region" description="Helical" evidence="1">
    <location>
        <begin position="47"/>
        <end position="67"/>
    </location>
</feature>
<accession>A0A3B0TCH7</accession>
<dbReference type="AlphaFoldDB" id="A0A3B0TCH7"/>
<sequence length="73" mass="8141">MEPAIVIFEQEVEMKIFLIAFFALFSTTVFAHPGHISLVAGHTHSFAELAMFGLIPGFAALAFMIFLRRRARG</sequence>
<dbReference type="EMBL" id="UOEQ01000023">
    <property type="protein sequence ID" value="VAW13803.1"/>
    <property type="molecule type" value="Genomic_DNA"/>
</dbReference>
<name>A0A3B0TCH7_9ZZZZ</name>
<evidence type="ECO:0000313" key="2">
    <source>
        <dbReference type="EMBL" id="VAW13803.1"/>
    </source>
</evidence>
<evidence type="ECO:0000256" key="1">
    <source>
        <dbReference type="SAM" id="Phobius"/>
    </source>
</evidence>
<reference evidence="2" key="1">
    <citation type="submission" date="2018-06" db="EMBL/GenBank/DDBJ databases">
        <authorList>
            <person name="Zhirakovskaya E."/>
        </authorList>
    </citation>
    <scope>NUCLEOTIDE SEQUENCE</scope>
</reference>
<protein>
    <submittedName>
        <fullName evidence="2">Uncharacterized protein</fullName>
    </submittedName>
</protein>
<dbReference type="InterPro" id="IPR046619">
    <property type="entry name" value="DUF6732"/>
</dbReference>
<keyword evidence="1" id="KW-1133">Transmembrane helix</keyword>
<gene>
    <name evidence="2" type="ORF">MNBD_ALPHA11-70</name>
</gene>
<dbReference type="Pfam" id="PF20506">
    <property type="entry name" value="DUF6732"/>
    <property type="match status" value="1"/>
</dbReference>
<keyword evidence="1" id="KW-0812">Transmembrane</keyword>